<evidence type="ECO:0000259" key="1">
    <source>
        <dbReference type="Pfam" id="PF16178"/>
    </source>
</evidence>
<protein>
    <recommendedName>
        <fullName evidence="1">Anoctamin dimerisation domain-containing protein</fullName>
    </recommendedName>
</protein>
<keyword evidence="3" id="KW-1185">Reference proteome</keyword>
<comment type="caution">
    <text evidence="2">The sequence shown here is derived from an EMBL/GenBank/DDBJ whole genome shotgun (WGS) entry which is preliminary data.</text>
</comment>
<dbReference type="Proteomes" id="UP001266305">
    <property type="component" value="Unassembled WGS sequence"/>
</dbReference>
<sequence length="80" mass="8848">MSPSDHGHAQLQPALASTAHSQEAFVGRMNDVTEAQSPQLCVPGATSECHKLTASSPQLLYEEWARYGVFYKYQPIDLVR</sequence>
<evidence type="ECO:0000313" key="3">
    <source>
        <dbReference type="Proteomes" id="UP001266305"/>
    </source>
</evidence>
<reference evidence="2 3" key="1">
    <citation type="submission" date="2023-05" db="EMBL/GenBank/DDBJ databases">
        <title>B98-5 Cell Line De Novo Hybrid Assembly: An Optical Mapping Approach.</title>
        <authorList>
            <person name="Kananen K."/>
            <person name="Auerbach J.A."/>
            <person name="Kautto E."/>
            <person name="Blachly J.S."/>
        </authorList>
    </citation>
    <scope>NUCLEOTIDE SEQUENCE [LARGE SCALE GENOMIC DNA]</scope>
    <source>
        <strain evidence="2">B95-8</strain>
        <tissue evidence="2">Cell line</tissue>
    </source>
</reference>
<accession>A0ABQ9USB5</accession>
<proteinExistence type="predicted"/>
<name>A0ABQ9USB5_SAGOE</name>
<evidence type="ECO:0000313" key="2">
    <source>
        <dbReference type="EMBL" id="KAK2099957.1"/>
    </source>
</evidence>
<gene>
    <name evidence="2" type="ORF">P7K49_021305</name>
</gene>
<dbReference type="Pfam" id="PF16178">
    <property type="entry name" value="Anoct_dimer"/>
    <property type="match status" value="1"/>
</dbReference>
<dbReference type="InterPro" id="IPR032394">
    <property type="entry name" value="Anoct_dimer"/>
</dbReference>
<feature type="domain" description="Anoctamin dimerisation" evidence="1">
    <location>
        <begin position="53"/>
        <end position="76"/>
    </location>
</feature>
<dbReference type="EMBL" id="JASSZA010000010">
    <property type="protein sequence ID" value="KAK2099957.1"/>
    <property type="molecule type" value="Genomic_DNA"/>
</dbReference>
<organism evidence="2 3">
    <name type="scientific">Saguinus oedipus</name>
    <name type="common">Cotton-top tamarin</name>
    <name type="synonym">Oedipomidas oedipus</name>
    <dbReference type="NCBI Taxonomy" id="9490"/>
    <lineage>
        <taxon>Eukaryota</taxon>
        <taxon>Metazoa</taxon>
        <taxon>Chordata</taxon>
        <taxon>Craniata</taxon>
        <taxon>Vertebrata</taxon>
        <taxon>Euteleostomi</taxon>
        <taxon>Mammalia</taxon>
        <taxon>Eutheria</taxon>
        <taxon>Euarchontoglires</taxon>
        <taxon>Primates</taxon>
        <taxon>Haplorrhini</taxon>
        <taxon>Platyrrhini</taxon>
        <taxon>Cebidae</taxon>
        <taxon>Callitrichinae</taxon>
        <taxon>Saguinus</taxon>
    </lineage>
</organism>